<dbReference type="PANTHER" id="PTHR45339:SF1">
    <property type="entry name" value="HYBRID SIGNAL TRANSDUCTION HISTIDINE KINASE J"/>
    <property type="match status" value="1"/>
</dbReference>
<dbReference type="RefSeq" id="WP_141200181.1">
    <property type="nucleotide sequence ID" value="NZ_CP041186.1"/>
</dbReference>
<keyword evidence="13" id="KW-0175">Coiled coil</keyword>
<dbReference type="Gene3D" id="6.10.340.10">
    <property type="match status" value="1"/>
</dbReference>
<accession>A0A4Y6Q0F6</accession>
<evidence type="ECO:0000259" key="17">
    <source>
        <dbReference type="PROSITE" id="PS50885"/>
    </source>
</evidence>
<keyword evidence="7" id="KW-0418">Kinase</keyword>
<evidence type="ECO:0000256" key="1">
    <source>
        <dbReference type="ARBA" id="ARBA00000085"/>
    </source>
</evidence>
<dbReference type="PROSITE" id="PS50109">
    <property type="entry name" value="HIS_KIN"/>
    <property type="match status" value="1"/>
</dbReference>
<dbReference type="Gene3D" id="3.40.50.2300">
    <property type="match status" value="1"/>
</dbReference>
<evidence type="ECO:0000256" key="10">
    <source>
        <dbReference type="ARBA" id="ARBA00064003"/>
    </source>
</evidence>
<dbReference type="InterPro" id="IPR005467">
    <property type="entry name" value="His_kinase_dom"/>
</dbReference>
<comment type="catalytic activity">
    <reaction evidence="1">
        <text>ATP + protein L-histidine = ADP + protein N-phospho-L-histidine.</text>
        <dbReference type="EC" id="2.7.13.3"/>
    </reaction>
</comment>
<dbReference type="PROSITE" id="PS50885">
    <property type="entry name" value="HAMP"/>
    <property type="match status" value="1"/>
</dbReference>
<dbReference type="Gene3D" id="1.10.287.130">
    <property type="match status" value="1"/>
</dbReference>
<evidence type="ECO:0000256" key="14">
    <source>
        <dbReference type="SAM" id="Phobius"/>
    </source>
</evidence>
<evidence type="ECO:0000256" key="13">
    <source>
        <dbReference type="SAM" id="Coils"/>
    </source>
</evidence>
<dbReference type="InterPro" id="IPR003661">
    <property type="entry name" value="HisK_dim/P_dom"/>
</dbReference>
<feature type="transmembrane region" description="Helical" evidence="14">
    <location>
        <begin position="415"/>
        <end position="437"/>
    </location>
</feature>
<evidence type="ECO:0000313" key="18">
    <source>
        <dbReference type="EMBL" id="QDG53727.1"/>
    </source>
</evidence>
<dbReference type="SMART" id="SM00448">
    <property type="entry name" value="REC"/>
    <property type="match status" value="1"/>
</dbReference>
<dbReference type="InterPro" id="IPR036890">
    <property type="entry name" value="HATPase_C_sf"/>
</dbReference>
<dbReference type="Pfam" id="PF00072">
    <property type="entry name" value="Response_reg"/>
    <property type="match status" value="1"/>
</dbReference>
<dbReference type="EC" id="2.7.13.3" evidence="3"/>
<dbReference type="FunFam" id="3.30.565.10:FF:000010">
    <property type="entry name" value="Sensor histidine kinase RcsC"/>
    <property type="match status" value="1"/>
</dbReference>
<dbReference type="Gene3D" id="3.30.450.20">
    <property type="entry name" value="PAS domain"/>
    <property type="match status" value="2"/>
</dbReference>
<dbReference type="Proteomes" id="UP000315995">
    <property type="component" value="Chromosome"/>
</dbReference>
<evidence type="ECO:0000256" key="12">
    <source>
        <dbReference type="PROSITE-ProRule" id="PRU00169"/>
    </source>
</evidence>
<dbReference type="InterPro" id="IPR001789">
    <property type="entry name" value="Sig_transdc_resp-reg_receiver"/>
</dbReference>
<dbReference type="OrthoDB" id="9815202at2"/>
<evidence type="ECO:0000259" key="16">
    <source>
        <dbReference type="PROSITE" id="PS50110"/>
    </source>
</evidence>
<dbReference type="EMBL" id="CP041186">
    <property type="protein sequence ID" value="QDG53727.1"/>
    <property type="molecule type" value="Genomic_DNA"/>
</dbReference>
<feature type="coiled-coil region" evidence="13">
    <location>
        <begin position="492"/>
        <end position="540"/>
    </location>
</feature>
<evidence type="ECO:0000256" key="3">
    <source>
        <dbReference type="ARBA" id="ARBA00012438"/>
    </source>
</evidence>
<keyword evidence="6" id="KW-0547">Nucleotide-binding</keyword>
<evidence type="ECO:0000256" key="11">
    <source>
        <dbReference type="ARBA" id="ARBA00068150"/>
    </source>
</evidence>
<dbReference type="PROSITE" id="PS50110">
    <property type="entry name" value="RESPONSE_REGULATORY"/>
    <property type="match status" value="1"/>
</dbReference>
<dbReference type="CDD" id="cd16922">
    <property type="entry name" value="HATPase_EvgS-ArcB-TorS-like"/>
    <property type="match status" value="1"/>
</dbReference>
<organism evidence="18 19">
    <name type="scientific">Persicimonas caeni</name>
    <dbReference type="NCBI Taxonomy" id="2292766"/>
    <lineage>
        <taxon>Bacteria</taxon>
        <taxon>Deltaproteobacteria</taxon>
        <taxon>Bradymonadales</taxon>
        <taxon>Bradymonadaceae</taxon>
        <taxon>Persicimonas</taxon>
    </lineage>
</organism>
<dbReference type="InterPro" id="IPR036097">
    <property type="entry name" value="HisK_dim/P_sf"/>
</dbReference>
<keyword evidence="14" id="KW-1133">Transmembrane helix</keyword>
<feature type="domain" description="Histidine kinase" evidence="15">
    <location>
        <begin position="547"/>
        <end position="768"/>
    </location>
</feature>
<dbReference type="SUPFAM" id="SSF52172">
    <property type="entry name" value="CheY-like"/>
    <property type="match status" value="1"/>
</dbReference>
<comment type="subcellular location">
    <subcellularLocation>
        <location evidence="2">Membrane</location>
    </subcellularLocation>
</comment>
<evidence type="ECO:0000259" key="15">
    <source>
        <dbReference type="PROSITE" id="PS50109"/>
    </source>
</evidence>
<dbReference type="PANTHER" id="PTHR45339">
    <property type="entry name" value="HYBRID SIGNAL TRANSDUCTION HISTIDINE KINASE J"/>
    <property type="match status" value="1"/>
</dbReference>
<reference evidence="18 19" key="1">
    <citation type="submission" date="2019-06" db="EMBL/GenBank/DDBJ databases">
        <title>Persicimonas caeni gen. nov., sp. nov., a predatory bacterium isolated from solar saltern.</title>
        <authorList>
            <person name="Wang S."/>
        </authorList>
    </citation>
    <scope>NUCLEOTIDE SEQUENCE [LARGE SCALE GENOMIC DNA]</scope>
    <source>
        <strain evidence="18 19">YN101</strain>
    </source>
</reference>
<dbReference type="PRINTS" id="PR00344">
    <property type="entry name" value="BCTRLSENSOR"/>
</dbReference>
<dbReference type="SMART" id="SM00388">
    <property type="entry name" value="HisKA"/>
    <property type="match status" value="1"/>
</dbReference>
<gene>
    <name evidence="18" type="ORF">FIV42_24175</name>
</gene>
<evidence type="ECO:0000256" key="4">
    <source>
        <dbReference type="ARBA" id="ARBA00022553"/>
    </source>
</evidence>
<keyword evidence="5" id="KW-0808">Transferase</keyword>
<sequence>MIHKILGVLVVAFVPLLVLVAWAASNSMSEIEDHATSEAASALRAAEYRRLAHSADERSHSLEVELAQLEGDVASLQSAWSGMTRPQRRVMRLVEYEEPGLLDFPGYGYVDPEIGAYADFQLRSNASPWLPRFAVERARNDPQWREHLEGQLNRAVQLTSLLSDTISRHQNILDLAWIVMADGPTNAQPRYDYAALIAADPSLANIVEAEFDYVRRVGPEFNPKQQVTWLDPYFDPLKGIWMTSCVAPLYEAGGFVGSVGVDVLLSTVIRHVTKVDKEAGEYVFLTTGGGHLLAASEDAVDVLTWTDAHRRAFRRTLNSSKTRTWTDAEIDAMRSNTLDEHPERNVRELAEAMAAGKKGTWELELGGERVIVSIAPIENAGWSLAVVSPLEHALAGARAIQTTVRDKGERVREQFLIFLGIVVLIGGAVTAALHMMVIRPLTRLTDRVAELSWDSLRWDSEAFDAKGPRRKDEIGQLHRKFHEMVTALGASRDEVTAANEKLEERVRQRTAQLRQKNLTLERSREELQRAKEAAEAANAAKSDFLASMSHDIRTPMYGIVGTLQLLEETRLTPTQREYLGLLYVSTETLMHLVNDVLDFAKIEAREIELHEESFDLCGLLNDLVQVHGVLADQKGLELRLELEEGLPRRVVGDANRLRQVLANLVSNAIKFTDTGEVDISVALAEEKDDAVVLEFAVCDTGPGIPDEQIDVIFESFKQLRSSYTEPWQGSGLGLAIVLGLVELMGGEIRVESELGRGSAFRVCVELTHPEGTCAGRSETWCAPKLEGEEMEASVAESVVGAGASAAPKRVLVAEDNRVNQVLVTRLLERRGHSVEIAPHGKAAVDMVAADHFDLVLMDVQMPEMNGLEATEAIRRREAQQNGPHTPIVAMTAHARPEDRERALAAGMDDYLAKPANADELYALIDRLASDAGALAEHPSSSQPTRP</sequence>
<dbReference type="GO" id="GO:0000155">
    <property type="term" value="F:phosphorelay sensor kinase activity"/>
    <property type="evidence" value="ECO:0007669"/>
    <property type="project" value="InterPro"/>
</dbReference>
<dbReference type="CDD" id="cd17546">
    <property type="entry name" value="REC_hyHK_CKI1_RcsC-like"/>
    <property type="match status" value="1"/>
</dbReference>
<dbReference type="AlphaFoldDB" id="A0A4Y6Q0F6"/>
<evidence type="ECO:0000256" key="8">
    <source>
        <dbReference type="ARBA" id="ARBA00022840"/>
    </source>
</evidence>
<name>A0A4Y6Q0F6_PERCE</name>
<evidence type="ECO:0000256" key="5">
    <source>
        <dbReference type="ARBA" id="ARBA00022679"/>
    </source>
</evidence>
<dbReference type="Pfam" id="PF00512">
    <property type="entry name" value="HisKA"/>
    <property type="match status" value="1"/>
</dbReference>
<keyword evidence="19" id="KW-1185">Reference proteome</keyword>
<comment type="subunit">
    <text evidence="10">At low DSF concentrations, interacts with RpfF.</text>
</comment>
<evidence type="ECO:0000256" key="9">
    <source>
        <dbReference type="ARBA" id="ARBA00023012"/>
    </source>
</evidence>
<evidence type="ECO:0000256" key="2">
    <source>
        <dbReference type="ARBA" id="ARBA00004370"/>
    </source>
</evidence>
<protein>
    <recommendedName>
        <fullName evidence="11">Sensory/regulatory protein RpfC</fullName>
        <ecNumber evidence="3">2.7.13.3</ecNumber>
    </recommendedName>
</protein>
<evidence type="ECO:0000256" key="6">
    <source>
        <dbReference type="ARBA" id="ARBA00022741"/>
    </source>
</evidence>
<keyword evidence="14" id="KW-0812">Transmembrane</keyword>
<keyword evidence="9" id="KW-0902">Two-component regulatory system</keyword>
<dbReference type="SUPFAM" id="SSF55874">
    <property type="entry name" value="ATPase domain of HSP90 chaperone/DNA topoisomerase II/histidine kinase"/>
    <property type="match status" value="1"/>
</dbReference>
<dbReference type="SMART" id="SM00387">
    <property type="entry name" value="HATPase_c"/>
    <property type="match status" value="1"/>
</dbReference>
<evidence type="ECO:0000313" key="19">
    <source>
        <dbReference type="Proteomes" id="UP000315995"/>
    </source>
</evidence>
<proteinExistence type="predicted"/>
<dbReference type="CDD" id="cd00082">
    <property type="entry name" value="HisKA"/>
    <property type="match status" value="1"/>
</dbReference>
<keyword evidence="4 12" id="KW-0597">Phosphoprotein</keyword>
<feature type="domain" description="Response regulatory" evidence="16">
    <location>
        <begin position="809"/>
        <end position="928"/>
    </location>
</feature>
<accession>A0A5B8YCJ8</accession>
<keyword evidence="14" id="KW-0472">Membrane</keyword>
<dbReference type="GO" id="GO:0016020">
    <property type="term" value="C:membrane"/>
    <property type="evidence" value="ECO:0007669"/>
    <property type="project" value="UniProtKB-SubCell"/>
</dbReference>
<dbReference type="InterPro" id="IPR003660">
    <property type="entry name" value="HAMP_dom"/>
</dbReference>
<dbReference type="CDD" id="cd12913">
    <property type="entry name" value="PDC1_MCP_like"/>
    <property type="match status" value="1"/>
</dbReference>
<dbReference type="InterPro" id="IPR003594">
    <property type="entry name" value="HATPase_dom"/>
</dbReference>
<dbReference type="Pfam" id="PF02518">
    <property type="entry name" value="HATPase_c"/>
    <property type="match status" value="1"/>
</dbReference>
<keyword evidence="8" id="KW-0067">ATP-binding</keyword>
<dbReference type="InterPro" id="IPR004358">
    <property type="entry name" value="Sig_transdc_His_kin-like_C"/>
</dbReference>
<dbReference type="GO" id="GO:0005524">
    <property type="term" value="F:ATP binding"/>
    <property type="evidence" value="ECO:0007669"/>
    <property type="project" value="UniProtKB-KW"/>
</dbReference>
<feature type="domain" description="HAMP" evidence="17">
    <location>
        <begin position="435"/>
        <end position="493"/>
    </location>
</feature>
<evidence type="ECO:0000256" key="7">
    <source>
        <dbReference type="ARBA" id="ARBA00022777"/>
    </source>
</evidence>
<feature type="modified residue" description="4-aspartylphosphate" evidence="12">
    <location>
        <position position="858"/>
    </location>
</feature>
<dbReference type="FunFam" id="1.10.287.130:FF:000002">
    <property type="entry name" value="Two-component osmosensing histidine kinase"/>
    <property type="match status" value="1"/>
</dbReference>
<dbReference type="Gene3D" id="3.30.565.10">
    <property type="entry name" value="Histidine kinase-like ATPase, C-terminal domain"/>
    <property type="match status" value="1"/>
</dbReference>
<dbReference type="InterPro" id="IPR011006">
    <property type="entry name" value="CheY-like_superfamily"/>
</dbReference>
<dbReference type="SUPFAM" id="SSF47384">
    <property type="entry name" value="Homodimeric domain of signal transducing histidine kinase"/>
    <property type="match status" value="1"/>
</dbReference>